<proteinExistence type="inferred from homology"/>
<dbReference type="PANTHER" id="PTHR11361">
    <property type="entry name" value="DNA MISMATCH REPAIR PROTEIN MUTS FAMILY MEMBER"/>
    <property type="match status" value="1"/>
</dbReference>
<feature type="domain" description="DNA mismatch repair proteins mutS family" evidence="5">
    <location>
        <begin position="161"/>
        <end position="387"/>
    </location>
</feature>
<dbReference type="GO" id="GO:0140664">
    <property type="term" value="F:ATP-dependent DNA damage sensor activity"/>
    <property type="evidence" value="ECO:0007669"/>
    <property type="project" value="InterPro"/>
</dbReference>
<evidence type="ECO:0000256" key="3">
    <source>
        <dbReference type="ARBA" id="ARBA00022840"/>
    </source>
</evidence>
<dbReference type="GO" id="GO:0005634">
    <property type="term" value="C:nucleus"/>
    <property type="evidence" value="ECO:0007669"/>
    <property type="project" value="TreeGrafter"/>
</dbReference>
<dbReference type="InterPro" id="IPR045076">
    <property type="entry name" value="MutS"/>
</dbReference>
<keyword evidence="3" id="KW-0067">ATP-binding</keyword>
<dbReference type="AlphaFoldDB" id="A0A2U1L4S0"/>
<reference evidence="6 7" key="1">
    <citation type="journal article" date="2018" name="Mol. Plant">
        <title>The genome of Artemisia annua provides insight into the evolution of Asteraceae family and artemisinin biosynthesis.</title>
        <authorList>
            <person name="Shen Q."/>
            <person name="Zhang L."/>
            <person name="Liao Z."/>
            <person name="Wang S."/>
            <person name="Yan T."/>
            <person name="Shi P."/>
            <person name="Liu M."/>
            <person name="Fu X."/>
            <person name="Pan Q."/>
            <person name="Wang Y."/>
            <person name="Lv Z."/>
            <person name="Lu X."/>
            <person name="Zhang F."/>
            <person name="Jiang W."/>
            <person name="Ma Y."/>
            <person name="Chen M."/>
            <person name="Hao X."/>
            <person name="Li L."/>
            <person name="Tang Y."/>
            <person name="Lv G."/>
            <person name="Zhou Y."/>
            <person name="Sun X."/>
            <person name="Brodelius P.E."/>
            <person name="Rose J.K.C."/>
            <person name="Tang K."/>
        </authorList>
    </citation>
    <scope>NUCLEOTIDE SEQUENCE [LARGE SCALE GENOMIC DNA]</scope>
    <source>
        <strain evidence="7">cv. Huhao1</strain>
        <tissue evidence="6">Leaf</tissue>
    </source>
</reference>
<gene>
    <name evidence="6" type="ORF">CTI12_AA528720</name>
</gene>
<protein>
    <submittedName>
        <fullName evidence="6">DNA mismatch repair protein MutS, type 1</fullName>
    </submittedName>
</protein>
<comment type="similarity">
    <text evidence="1">Belongs to the DNA mismatch repair MutS family.</text>
</comment>
<dbReference type="GO" id="GO:0030983">
    <property type="term" value="F:mismatched DNA binding"/>
    <property type="evidence" value="ECO:0007669"/>
    <property type="project" value="InterPro"/>
</dbReference>
<dbReference type="GO" id="GO:0006298">
    <property type="term" value="P:mismatch repair"/>
    <property type="evidence" value="ECO:0007669"/>
    <property type="project" value="InterPro"/>
</dbReference>
<dbReference type="SUPFAM" id="SSF52540">
    <property type="entry name" value="P-loop containing nucleoside triphosphate hydrolases"/>
    <property type="match status" value="1"/>
</dbReference>
<evidence type="ECO:0000256" key="2">
    <source>
        <dbReference type="ARBA" id="ARBA00022741"/>
    </source>
</evidence>
<dbReference type="PANTHER" id="PTHR11361:SF20">
    <property type="entry name" value="MUTS PROTEIN HOMOLOG 5"/>
    <property type="match status" value="1"/>
</dbReference>
<dbReference type="SMART" id="SM00534">
    <property type="entry name" value="MUTSac"/>
    <property type="match status" value="1"/>
</dbReference>
<evidence type="ECO:0000313" key="7">
    <source>
        <dbReference type="Proteomes" id="UP000245207"/>
    </source>
</evidence>
<keyword evidence="7" id="KW-1185">Reference proteome</keyword>
<dbReference type="EMBL" id="PKPP01011518">
    <property type="protein sequence ID" value="PWA44000.1"/>
    <property type="molecule type" value="Genomic_DNA"/>
</dbReference>
<organism evidence="6 7">
    <name type="scientific">Artemisia annua</name>
    <name type="common">Sweet wormwood</name>
    <dbReference type="NCBI Taxonomy" id="35608"/>
    <lineage>
        <taxon>Eukaryota</taxon>
        <taxon>Viridiplantae</taxon>
        <taxon>Streptophyta</taxon>
        <taxon>Embryophyta</taxon>
        <taxon>Tracheophyta</taxon>
        <taxon>Spermatophyta</taxon>
        <taxon>Magnoliopsida</taxon>
        <taxon>eudicotyledons</taxon>
        <taxon>Gunneridae</taxon>
        <taxon>Pentapetalae</taxon>
        <taxon>asterids</taxon>
        <taxon>campanulids</taxon>
        <taxon>Asterales</taxon>
        <taxon>Asteraceae</taxon>
        <taxon>Asteroideae</taxon>
        <taxon>Anthemideae</taxon>
        <taxon>Artemisiinae</taxon>
        <taxon>Artemisia</taxon>
    </lineage>
</organism>
<evidence type="ECO:0000259" key="5">
    <source>
        <dbReference type="SMART" id="SM00534"/>
    </source>
</evidence>
<dbReference type="GO" id="GO:0051026">
    <property type="term" value="P:chiasma assembly"/>
    <property type="evidence" value="ECO:0007669"/>
    <property type="project" value="TreeGrafter"/>
</dbReference>
<evidence type="ECO:0000256" key="4">
    <source>
        <dbReference type="ARBA" id="ARBA00023125"/>
    </source>
</evidence>
<accession>A0A2U1L4S0</accession>
<dbReference type="Pfam" id="PF00488">
    <property type="entry name" value="MutS_V"/>
    <property type="match status" value="2"/>
</dbReference>
<sequence length="720" mass="80969">MDDGLNMKERICFLSSMMDIKSEVQVRASGGLLAILENERVVDTIEQNECGSVSIIIHSIMQISLYVIFGRGEISFHQLLFCVFIGTCTHSLHVYSQIASTSCLYKSNSFLSLTLVARQNNYVRPMLTPENVLDIRNGRHVLQEMAVDTFIPNNTKIIDHGNIHIITGPNYSGKSIYIKQVVPNVALIVFLAHIGSFVPADAATVGLTDRIFCAMGGKLMTAEQSTFMIDLHQVGMMLRVGSVGKPLASPRGQGFDPHSLQKAGGPFLPLVEPEAASLPLVGVWLSTSQPPPYIVEDGIGTHNPWKTVLICTHLTQIFVDSHLSQSDKVKYYTMSVLRPDNNSEDIEEIVFLYRLIPGHALLSYGLHCALLAGVPQEVIKRAASVLDATTKGIPMDRVCNEQIAAKDKQYKYAVEKMISFDAINGDLTQFFQDLFPVNAIFTNQESDKHKHHFKLQFKRIQDHNLRNFLPLSTYHGAYCTQGNYVGNNCSDRHSKMHLPTDNITEWISSHNTHKIQQQVVASRQVFYSSQTTSDQSWFGFQLVFMHHILLKHVAPTNLLEPNKLLETPLDVNFDTQGIDTTKHSKSVLHVHERVVVASSYCLCSFTAPPEPTDLRLLVAASFMTQCLVDDIATLLNHPNHMFPNLAEVQPGHTCRLVELDNFKKYSQKYSHIVTLKHIWIHVIWAYNNFKEPIAPTQILFHHGNISALHHWLTHVNINLR</sequence>
<dbReference type="OrthoDB" id="29596at2759"/>
<dbReference type="InterPro" id="IPR027417">
    <property type="entry name" value="P-loop_NTPase"/>
</dbReference>
<evidence type="ECO:0000256" key="1">
    <source>
        <dbReference type="ARBA" id="ARBA00006271"/>
    </source>
</evidence>
<dbReference type="GO" id="GO:0005524">
    <property type="term" value="F:ATP binding"/>
    <property type="evidence" value="ECO:0007669"/>
    <property type="project" value="UniProtKB-KW"/>
</dbReference>
<dbReference type="Gene3D" id="3.40.50.300">
    <property type="entry name" value="P-loop containing nucleotide triphosphate hydrolases"/>
    <property type="match status" value="2"/>
</dbReference>
<keyword evidence="4" id="KW-0238">DNA-binding</keyword>
<comment type="caution">
    <text evidence="6">The sequence shown here is derived from an EMBL/GenBank/DDBJ whole genome shotgun (WGS) entry which is preliminary data.</text>
</comment>
<dbReference type="InterPro" id="IPR000432">
    <property type="entry name" value="DNA_mismatch_repair_MutS_C"/>
</dbReference>
<keyword evidence="2" id="KW-0547">Nucleotide-binding</keyword>
<dbReference type="STRING" id="35608.A0A2U1L4S0"/>
<dbReference type="Proteomes" id="UP000245207">
    <property type="component" value="Unassembled WGS sequence"/>
</dbReference>
<name>A0A2U1L4S0_ARTAN</name>
<evidence type="ECO:0000313" key="6">
    <source>
        <dbReference type="EMBL" id="PWA44000.1"/>
    </source>
</evidence>